<protein>
    <submittedName>
        <fullName evidence="1">Uncharacterized protein</fullName>
    </submittedName>
</protein>
<proteinExistence type="predicted"/>
<reference evidence="2" key="2">
    <citation type="journal article" date="2005" name="Science">
        <title>The genome of the African trypanosome Trypanosoma brucei.</title>
        <authorList>
            <person name="Berriman M."/>
            <person name="Ghedin E."/>
            <person name="Hertz-Fowler C."/>
            <person name="Blandin G."/>
            <person name="Renauld H."/>
            <person name="Bartholomeu D.C."/>
            <person name="Lennard N.J."/>
            <person name="Caler E."/>
            <person name="Hamlin N.E."/>
            <person name="Haas B."/>
            <person name="Bohme U."/>
            <person name="Hannick L."/>
            <person name="Aslett M.A."/>
            <person name="Shallom J."/>
            <person name="Marcello L."/>
            <person name="Hou L."/>
            <person name="Wickstead B."/>
            <person name="Alsmark U.C."/>
            <person name="Arrowsmith C."/>
            <person name="Atkin R.J."/>
            <person name="Barron A.J."/>
            <person name="Bringaud F."/>
            <person name="Brooks K."/>
            <person name="Carrington M."/>
            <person name="Cherevach I."/>
            <person name="Chillingworth T.J."/>
            <person name="Churcher C."/>
            <person name="Clark L.N."/>
            <person name="Corton C.H."/>
            <person name="Cronin A."/>
            <person name="Davies R.M."/>
            <person name="Doggett J."/>
            <person name="Djikeng A."/>
            <person name="Feldblyum T."/>
            <person name="Field M.C."/>
            <person name="Fraser A."/>
            <person name="Goodhead I."/>
            <person name="Hance Z."/>
            <person name="Harper D."/>
            <person name="Harris B.R."/>
            <person name="Hauser H."/>
            <person name="Hostetler J."/>
            <person name="Ivens A."/>
            <person name="Jagels K."/>
            <person name="Johnson D."/>
            <person name="Johnson J."/>
            <person name="Jones K."/>
            <person name="Kerhornou A.X."/>
            <person name="Koo H."/>
            <person name="Larke N."/>
            <person name="Landfear S."/>
            <person name="Larkin C."/>
            <person name="Leech V."/>
            <person name="Line A."/>
            <person name="Lord A."/>
            <person name="Macleod A."/>
            <person name="Mooney P.J."/>
            <person name="Moule S."/>
            <person name="Martin D.M."/>
            <person name="Morgan G.W."/>
            <person name="Mungall K."/>
            <person name="Norbertczak H."/>
            <person name="Ormond D."/>
            <person name="Pai G."/>
            <person name="Peacock C.S."/>
            <person name="Peterson J."/>
            <person name="Quail M.A."/>
            <person name="Rabbinowitsch E."/>
            <person name="Rajandream M.A."/>
            <person name="Reitter C."/>
            <person name="Salzberg S.L."/>
            <person name="Sanders M."/>
            <person name="Schobel S."/>
            <person name="Sharp S."/>
            <person name="Simmonds M."/>
            <person name="Simpson A.J."/>
            <person name="Tallon L."/>
            <person name="Turner C.M."/>
            <person name="Tait A."/>
            <person name="Tivey A.R."/>
            <person name="Van Aken S."/>
            <person name="Walker D."/>
            <person name="Wanless D."/>
            <person name="Wang S."/>
            <person name="White B."/>
            <person name="White O."/>
            <person name="Whitehead S."/>
            <person name="Woodward J."/>
            <person name="Wortman J."/>
            <person name="Adams M.D."/>
            <person name="Embley T.M."/>
            <person name="Gull K."/>
            <person name="Ullu E."/>
            <person name="Barry J.D."/>
            <person name="Fairlamb A.H."/>
            <person name="Opperdoes F."/>
            <person name="Barrell B.G."/>
            <person name="Donelson J.E."/>
            <person name="Hall N."/>
            <person name="Fraser C.M."/>
            <person name="Melville S.E."/>
            <person name="El-Sayed N.M."/>
        </authorList>
    </citation>
    <scope>NUCLEOTIDE SEQUENCE [LARGE SCALE GENOMIC DNA]</scope>
    <source>
        <strain evidence="2">927/4 GUTat10.1</strain>
    </source>
</reference>
<dbReference type="RefSeq" id="XP_001219215.1">
    <property type="nucleotide sequence ID" value="XM_001219214.1"/>
</dbReference>
<organism evidence="1 2">
    <name type="scientific">Trypanosoma brucei brucei (strain 927/4 GUTat10.1)</name>
    <dbReference type="NCBI Taxonomy" id="185431"/>
    <lineage>
        <taxon>Eukaryota</taxon>
        <taxon>Discoba</taxon>
        <taxon>Euglenozoa</taxon>
        <taxon>Kinetoplastea</taxon>
        <taxon>Metakinetoplastina</taxon>
        <taxon>Trypanosomatida</taxon>
        <taxon>Trypanosomatidae</taxon>
        <taxon>Trypanosoma</taxon>
    </lineage>
</organism>
<keyword evidence="2" id="KW-1185">Reference proteome</keyword>
<dbReference type="GeneID" id="4357594"/>
<gene>
    <name evidence="1" type="ORF">TB927.1.5250</name>
</gene>
<reference evidence="1 2" key="1">
    <citation type="journal article" date="2003" name="Nucleic Acids Res.">
        <title>The DNA sequence of chromosome I of an African trypanosome: gene content, chromosome organisation, recombination and polymorphism.</title>
        <authorList>
            <person name="Hall N."/>
            <person name="Berriman M."/>
            <person name="Lennard N.J."/>
            <person name="Harris B.R."/>
            <person name="Hertz-Fowler C."/>
            <person name="Bart-Delabesse E.N."/>
            <person name="Gerrare C.S."/>
            <person name="Atkin R.J."/>
            <person name="Barron A.J."/>
            <person name="Bowman S."/>
            <person name="Bray-Allen S.P."/>
            <person name="Bringaud F."/>
            <person name="Clark L.N."/>
            <person name="Corton C.H."/>
            <person name="Cronin A."/>
            <person name="Davies R."/>
            <person name="Doggett J."/>
            <person name="Fraser A."/>
            <person name="Gruter E."/>
            <person name="Hall S."/>
            <person name="Harper A.D."/>
            <person name="Kay M.P."/>
            <person name="Leech V."/>
            <person name="Mayes R."/>
            <person name="Price C."/>
            <person name="Quail M.A."/>
            <person name="Rabbinowitch E."/>
            <person name="Reitter C."/>
            <person name="Rutherford K."/>
            <person name="Sasse J."/>
            <person name="Sharp S."/>
            <person name="Shownkeen R."/>
            <person name="Macleod A."/>
            <person name="Taylor S."/>
            <person name="Tweedie A."/>
            <person name="Turner C.M.R."/>
            <person name="Tait A."/>
            <person name="Gull K."/>
            <person name="Barrell B."/>
            <person name="Melville S.E."/>
        </authorList>
    </citation>
    <scope>NUCLEOTIDE SEQUENCE [LARGE SCALE GENOMIC DNA]</scope>
    <source>
        <strain evidence="1 2">927/4 GUTat10.1</strain>
    </source>
</reference>
<dbReference type="KEGG" id="tbr:TB927.1.5250"/>
<name>Q4GY56_TRYB2</name>
<dbReference type="AlphaFoldDB" id="Q4GY56"/>
<dbReference type="InParanoid" id="Q4GY56"/>
<sequence>MRQQKDKKTVSGALVYLGTKPTADNCGSATNEGRADFRELTENKAAAALKTENWIDKL</sequence>
<evidence type="ECO:0000313" key="2">
    <source>
        <dbReference type="Proteomes" id="UP000008524"/>
    </source>
</evidence>
<dbReference type="EMBL" id="AL929603">
    <property type="protein sequence ID" value="CAJ16732.1"/>
    <property type="molecule type" value="Genomic_DNA"/>
</dbReference>
<evidence type="ECO:0000313" key="1">
    <source>
        <dbReference type="EMBL" id="CAJ16732.1"/>
    </source>
</evidence>
<dbReference type="PaxDb" id="5691-CAJ16732"/>
<accession>Q4GY56</accession>
<dbReference type="Proteomes" id="UP000008524">
    <property type="component" value="Chromosome 1"/>
</dbReference>
<dbReference type="VEuPathDB" id="TriTrypDB:Tb927.1.5250"/>